<sequence length="66" mass="6515">MMIEVNGEQHEVAEGATVADVLAALTLPASGIAVALDGEVVPRAEHAETPVPAGAALEVLTAVQGG</sequence>
<dbReference type="InterPro" id="IPR016155">
    <property type="entry name" value="Mopterin_synth/thiamin_S_b"/>
</dbReference>
<dbReference type="NCBIfam" id="TIGR01683">
    <property type="entry name" value="thiS"/>
    <property type="match status" value="1"/>
</dbReference>
<keyword evidence="2" id="KW-1185">Reference proteome</keyword>
<dbReference type="Gene3D" id="3.10.20.30">
    <property type="match status" value="1"/>
</dbReference>
<dbReference type="SUPFAM" id="SSF54285">
    <property type="entry name" value="MoaD/ThiS"/>
    <property type="match status" value="1"/>
</dbReference>
<evidence type="ECO:0000313" key="2">
    <source>
        <dbReference type="Proteomes" id="UP000199501"/>
    </source>
</evidence>
<dbReference type="AlphaFoldDB" id="A0A1G6TCU4"/>
<dbReference type="OrthoDB" id="163636at2"/>
<dbReference type="EMBL" id="FMZZ01000009">
    <property type="protein sequence ID" value="SDD26145.1"/>
    <property type="molecule type" value="Genomic_DNA"/>
</dbReference>
<dbReference type="PANTHER" id="PTHR34472:SF1">
    <property type="entry name" value="SULFUR CARRIER PROTEIN THIS"/>
    <property type="match status" value="1"/>
</dbReference>
<gene>
    <name evidence="1" type="ORF">SAMN05216174_10956</name>
</gene>
<proteinExistence type="predicted"/>
<dbReference type="PANTHER" id="PTHR34472">
    <property type="entry name" value="SULFUR CARRIER PROTEIN THIS"/>
    <property type="match status" value="1"/>
</dbReference>
<dbReference type="STRING" id="1271860.SAMN05216174_10956"/>
<dbReference type="InterPro" id="IPR010035">
    <property type="entry name" value="Thi_S"/>
</dbReference>
<dbReference type="Proteomes" id="UP000199501">
    <property type="component" value="Unassembled WGS sequence"/>
</dbReference>
<accession>A0A1G6TCU4</accession>
<name>A0A1G6TCU4_9PSEU</name>
<organism evidence="1 2">
    <name type="scientific">Actinokineospora iranica</name>
    <dbReference type="NCBI Taxonomy" id="1271860"/>
    <lineage>
        <taxon>Bacteria</taxon>
        <taxon>Bacillati</taxon>
        <taxon>Actinomycetota</taxon>
        <taxon>Actinomycetes</taxon>
        <taxon>Pseudonocardiales</taxon>
        <taxon>Pseudonocardiaceae</taxon>
        <taxon>Actinokineospora</taxon>
    </lineage>
</organism>
<dbReference type="CDD" id="cd00565">
    <property type="entry name" value="Ubl_ThiS"/>
    <property type="match status" value="1"/>
</dbReference>
<protein>
    <submittedName>
        <fullName evidence="1">Sulfur carrier protein</fullName>
    </submittedName>
</protein>
<dbReference type="InterPro" id="IPR003749">
    <property type="entry name" value="ThiS/MoaD-like"/>
</dbReference>
<evidence type="ECO:0000313" key="1">
    <source>
        <dbReference type="EMBL" id="SDD26145.1"/>
    </source>
</evidence>
<reference evidence="2" key="1">
    <citation type="submission" date="2016-10" db="EMBL/GenBank/DDBJ databases">
        <authorList>
            <person name="Varghese N."/>
            <person name="Submissions S."/>
        </authorList>
    </citation>
    <scope>NUCLEOTIDE SEQUENCE [LARGE SCALE GENOMIC DNA]</scope>
    <source>
        <strain evidence="2">IBRC-M 10403</strain>
    </source>
</reference>
<dbReference type="InterPro" id="IPR012675">
    <property type="entry name" value="Beta-grasp_dom_sf"/>
</dbReference>
<dbReference type="Pfam" id="PF02597">
    <property type="entry name" value="ThiS"/>
    <property type="match status" value="1"/>
</dbReference>
<dbReference type="RefSeq" id="WP_091452648.1">
    <property type="nucleotide sequence ID" value="NZ_FMZZ01000009.1"/>
</dbReference>